<dbReference type="SUPFAM" id="SSF56281">
    <property type="entry name" value="Metallo-hydrolase/oxidoreductase"/>
    <property type="match status" value="1"/>
</dbReference>
<evidence type="ECO:0000313" key="1">
    <source>
        <dbReference type="EMBL" id="AYV82246.1"/>
    </source>
</evidence>
<sequence length="320" mass="36216">MDFTDKFDHAQSPHFLEDCPKWKMLNTNLTLQGHSIAGERTGFMIPELCMFLDGGMNSYRKINSMLLTHGHSDHSHNISCVATDMGEDISNNTFKRPTVYAPIEIEEPIKISARAGKSLNDGTILDPEDKSDIITVVPVVVGQTFRLFGRNENTILNIDILKCIHTVPTLGYLISSISKKLRKDLIGASKEDIKQRRLNGEQITEEHIIPLFAFMGDTNEQVFEHNPILFQGVPIIIIECTGVDKKTQPPDVISSRKHCHWEHLKPIVTLHPEITFVLIHFSRCLKESTIYSIIRESNLPNVVLWFDSGPVHMAQIINNK</sequence>
<evidence type="ECO:0008006" key="2">
    <source>
        <dbReference type="Google" id="ProtNLM"/>
    </source>
</evidence>
<name>A0A3G5A4U3_9VIRU</name>
<protein>
    <recommendedName>
        <fullName evidence="2">Metallo-beta-lactamase domain-containing protein</fullName>
    </recommendedName>
</protein>
<proteinExistence type="predicted"/>
<dbReference type="PANTHER" id="PTHR46504:SF2">
    <property type="entry name" value="TRNASE Z TRZ1"/>
    <property type="match status" value="1"/>
</dbReference>
<dbReference type="EMBL" id="MK072351">
    <property type="protein sequence ID" value="AYV82246.1"/>
    <property type="molecule type" value="Genomic_DNA"/>
</dbReference>
<dbReference type="Gene3D" id="3.60.15.10">
    <property type="entry name" value="Ribonuclease Z/Hydroxyacylglutathione hydrolase-like"/>
    <property type="match status" value="1"/>
</dbReference>
<reference evidence="1" key="1">
    <citation type="submission" date="2018-10" db="EMBL/GenBank/DDBJ databases">
        <title>Hidden diversity of soil giant viruses.</title>
        <authorList>
            <person name="Schulz F."/>
            <person name="Alteio L."/>
            <person name="Goudeau D."/>
            <person name="Ryan E.M."/>
            <person name="Malmstrom R.R."/>
            <person name="Blanchard J."/>
            <person name="Woyke T."/>
        </authorList>
    </citation>
    <scope>NUCLEOTIDE SEQUENCE</scope>
    <source>
        <strain evidence="1">HOV1</strain>
    </source>
</reference>
<organism evidence="1">
    <name type="scientific">Homavirus sp</name>
    <dbReference type="NCBI Taxonomy" id="2487769"/>
    <lineage>
        <taxon>Viruses</taxon>
        <taxon>Varidnaviria</taxon>
        <taxon>Bamfordvirae</taxon>
        <taxon>Nucleocytoviricota</taxon>
        <taxon>Megaviricetes</taxon>
        <taxon>Imitervirales</taxon>
        <taxon>Mimiviridae</taxon>
        <taxon>Klosneuvirinae</taxon>
    </lineage>
</organism>
<dbReference type="PANTHER" id="PTHR46504">
    <property type="entry name" value="TRNASE Z TRZ1"/>
    <property type="match status" value="1"/>
</dbReference>
<dbReference type="InterPro" id="IPR036866">
    <property type="entry name" value="RibonucZ/Hydroxyglut_hydro"/>
</dbReference>
<accession>A0A3G5A4U3</accession>
<gene>
    <name evidence="1" type="ORF">Homavirus20_4</name>
</gene>